<protein>
    <submittedName>
        <fullName evidence="1">Amino acid transporter</fullName>
    </submittedName>
</protein>
<sequence>MTPPDENAWDAWSPEQLAAKLNGVDADWYIVGGWALDLWLGAPRREHEDLEFATTPKDAPIIASYLKDLTFFEAKKGQLRKCNLKSHVDTDTWQFWGADLQDARWRVDMMMERGTSTIWSYKRHPNLKQPRDQTIKTTAEGIRYLAPANVLLFKAKHCRAKDEDDFEAALPKLTTKDRVNLRDWLALYHPDHKWLHRLQ</sequence>
<dbReference type="InterPro" id="IPR043519">
    <property type="entry name" value="NT_sf"/>
</dbReference>
<accession>A0A934MBB7</accession>
<dbReference type="Pfam" id="PF10706">
    <property type="entry name" value="Aminoglyc_resit"/>
    <property type="match status" value="1"/>
</dbReference>
<reference evidence="1" key="1">
    <citation type="submission" date="2020-12" db="EMBL/GenBank/DDBJ databases">
        <title>Bacterial taxonomy.</title>
        <authorList>
            <person name="Pan X."/>
        </authorList>
    </citation>
    <scope>NUCLEOTIDE SEQUENCE</scope>
    <source>
        <strain evidence="1">KCTC 52957</strain>
    </source>
</reference>
<dbReference type="AlphaFoldDB" id="A0A934MBB7"/>
<dbReference type="InterPro" id="IPR019646">
    <property type="entry name" value="Aminoglyc_AdlTrfase"/>
</dbReference>
<dbReference type="EMBL" id="JAEKPD010000031">
    <property type="protein sequence ID" value="MBJ3764582.1"/>
    <property type="molecule type" value="Genomic_DNA"/>
</dbReference>
<keyword evidence="2" id="KW-1185">Reference proteome</keyword>
<evidence type="ECO:0000313" key="2">
    <source>
        <dbReference type="Proteomes" id="UP000642488"/>
    </source>
</evidence>
<dbReference type="Gene3D" id="3.30.460.40">
    <property type="match status" value="1"/>
</dbReference>
<gene>
    <name evidence="1" type="ORF">ILP92_17745</name>
</gene>
<proteinExistence type="predicted"/>
<organism evidence="1 2">
    <name type="scientific">Palleronia pontilimi</name>
    <dbReference type="NCBI Taxonomy" id="1964209"/>
    <lineage>
        <taxon>Bacteria</taxon>
        <taxon>Pseudomonadati</taxon>
        <taxon>Pseudomonadota</taxon>
        <taxon>Alphaproteobacteria</taxon>
        <taxon>Rhodobacterales</taxon>
        <taxon>Roseobacteraceae</taxon>
        <taxon>Palleronia</taxon>
    </lineage>
</organism>
<dbReference type="SUPFAM" id="SSF81301">
    <property type="entry name" value="Nucleotidyltransferase"/>
    <property type="match status" value="1"/>
</dbReference>
<name>A0A934MBB7_9RHOB</name>
<dbReference type="RefSeq" id="WP_198917754.1">
    <property type="nucleotide sequence ID" value="NZ_JAEKPD010000031.1"/>
</dbReference>
<comment type="caution">
    <text evidence="1">The sequence shown here is derived from an EMBL/GenBank/DDBJ whole genome shotgun (WGS) entry which is preliminary data.</text>
</comment>
<evidence type="ECO:0000313" key="1">
    <source>
        <dbReference type="EMBL" id="MBJ3764582.1"/>
    </source>
</evidence>
<dbReference type="Proteomes" id="UP000642488">
    <property type="component" value="Unassembled WGS sequence"/>
</dbReference>